<evidence type="ECO:0000313" key="12">
    <source>
        <dbReference type="Proteomes" id="UP000245119"/>
    </source>
</evidence>
<feature type="transmembrane region" description="Helical" evidence="9">
    <location>
        <begin position="494"/>
        <end position="516"/>
    </location>
</feature>
<keyword evidence="6 9" id="KW-1133">Transmembrane helix</keyword>
<feature type="compositionally biased region" description="Acidic residues" evidence="8">
    <location>
        <begin position="224"/>
        <end position="234"/>
    </location>
</feature>
<dbReference type="Pfam" id="PF01699">
    <property type="entry name" value="Na_Ca_ex"/>
    <property type="match status" value="2"/>
</dbReference>
<evidence type="ECO:0000256" key="6">
    <source>
        <dbReference type="ARBA" id="ARBA00022989"/>
    </source>
</evidence>
<feature type="transmembrane region" description="Helical" evidence="9">
    <location>
        <begin position="453"/>
        <end position="474"/>
    </location>
</feature>
<accession>A0A2T7PD60</accession>
<keyword evidence="4" id="KW-0406">Ion transport</keyword>
<dbReference type="PANTHER" id="PTHR12266">
    <property type="entry name" value="NA+/CA2+ K+ INDEPENDENT EXCHANGER"/>
    <property type="match status" value="1"/>
</dbReference>
<dbReference type="STRING" id="400727.A0A2T7PD60"/>
<evidence type="ECO:0000259" key="10">
    <source>
        <dbReference type="Pfam" id="PF01699"/>
    </source>
</evidence>
<dbReference type="Gene3D" id="1.20.1420.30">
    <property type="entry name" value="NCX, central ion-binding region"/>
    <property type="match status" value="2"/>
</dbReference>
<name>A0A2T7PD60_POMCA</name>
<feature type="compositionally biased region" description="Basic and acidic residues" evidence="8">
    <location>
        <begin position="235"/>
        <end position="244"/>
    </location>
</feature>
<keyword evidence="2" id="KW-0813">Transport</keyword>
<dbReference type="OMA" id="VKQPIDM"/>
<evidence type="ECO:0000256" key="1">
    <source>
        <dbReference type="ARBA" id="ARBA00004141"/>
    </source>
</evidence>
<feature type="transmembrane region" description="Helical" evidence="9">
    <location>
        <begin position="522"/>
        <end position="540"/>
    </location>
</feature>
<dbReference type="InterPro" id="IPR044880">
    <property type="entry name" value="NCX_ion-bd_dom_sf"/>
</dbReference>
<evidence type="ECO:0000256" key="5">
    <source>
        <dbReference type="ARBA" id="ARBA00022692"/>
    </source>
</evidence>
<feature type="domain" description="Sodium/calcium exchanger membrane region" evidence="10">
    <location>
        <begin position="59"/>
        <end position="202"/>
    </location>
</feature>
<reference evidence="11 12" key="1">
    <citation type="submission" date="2018-04" db="EMBL/GenBank/DDBJ databases">
        <title>The genome of golden apple snail Pomacea canaliculata provides insight into stress tolerance and invasive adaptation.</title>
        <authorList>
            <person name="Liu C."/>
            <person name="Liu B."/>
            <person name="Ren Y."/>
            <person name="Zhang Y."/>
            <person name="Wang H."/>
            <person name="Li S."/>
            <person name="Jiang F."/>
            <person name="Yin L."/>
            <person name="Zhang G."/>
            <person name="Qian W."/>
            <person name="Fan W."/>
        </authorList>
    </citation>
    <scope>NUCLEOTIDE SEQUENCE [LARGE SCALE GENOMIC DNA]</scope>
    <source>
        <strain evidence="11">SZHN2017</strain>
        <tissue evidence="11">Muscle</tissue>
    </source>
</reference>
<evidence type="ECO:0000256" key="2">
    <source>
        <dbReference type="ARBA" id="ARBA00022448"/>
    </source>
</evidence>
<keyword evidence="3" id="KW-0050">Antiport</keyword>
<evidence type="ECO:0000256" key="8">
    <source>
        <dbReference type="SAM" id="MobiDB-lite"/>
    </source>
</evidence>
<feature type="transmembrane region" description="Helical" evidence="9">
    <location>
        <begin position="416"/>
        <end position="433"/>
    </location>
</feature>
<dbReference type="InterPro" id="IPR051359">
    <property type="entry name" value="CaCA_antiporter"/>
</dbReference>
<sequence length="550" mass="60821">MGESDVECRAFHFENITDLCTFVSSTSDCQTDDGFINYTNFVYCCLSSHLVVLSVIILFFWWLFLFCGLAVTADDFFCPSLVVISKTLRLSHNIAGVTFLAFGNGSPDIFSAIAAIGNAKAGDAGLAIGALFGAGVFVTTVIVGTISTVCPFDAMQRPFLRDVIFYLGAVFWAFYIMWKKEIHTLEAVGFILLYVVYVIVVVVGRLFYQCMREPRTLVVNNEDTADESDSFAPDDESKPLLRPETDEENKAIEIELIMRRPKHHEPQQPLKMFLMSVNPINTEEWSKMRIFAKAYEIFKSPLLLVLKLTVPVVVYADDDENHGWNRYLNTIHCLTGPVFTIFAVNVGFKTIGGVFPLYGLVLIIGAVLATAVFFTSTNDQKPRYHDLFAYLGFVVAVVWIYSMANEIVNILQTFGIVLNISNSIIGLTLLAWGNSIGDFVADLTLARQGYPRMGISACFGGPLFNLLLGIGIPFTIACINKGGVFKLQVTLEELFLAGGVAVSLVSSLIIVPLSGFHMSRGYGIYLIILYVVFLVLAVLIETDVIKNISH</sequence>
<keyword evidence="5 9" id="KW-0812">Transmembrane</keyword>
<evidence type="ECO:0000256" key="3">
    <source>
        <dbReference type="ARBA" id="ARBA00022449"/>
    </source>
</evidence>
<comment type="subcellular location">
    <subcellularLocation>
        <location evidence="1">Membrane</location>
        <topology evidence="1">Multi-pass membrane protein</topology>
    </subcellularLocation>
</comment>
<feature type="domain" description="Sodium/calcium exchanger membrane region" evidence="10">
    <location>
        <begin position="389"/>
        <end position="538"/>
    </location>
</feature>
<feature type="region of interest" description="Disordered" evidence="8">
    <location>
        <begin position="224"/>
        <end position="244"/>
    </location>
</feature>
<organism evidence="11 12">
    <name type="scientific">Pomacea canaliculata</name>
    <name type="common">Golden apple snail</name>
    <dbReference type="NCBI Taxonomy" id="400727"/>
    <lineage>
        <taxon>Eukaryota</taxon>
        <taxon>Metazoa</taxon>
        <taxon>Spiralia</taxon>
        <taxon>Lophotrochozoa</taxon>
        <taxon>Mollusca</taxon>
        <taxon>Gastropoda</taxon>
        <taxon>Caenogastropoda</taxon>
        <taxon>Architaenioglossa</taxon>
        <taxon>Ampullarioidea</taxon>
        <taxon>Ampullariidae</taxon>
        <taxon>Pomacea</taxon>
    </lineage>
</organism>
<dbReference type="EMBL" id="PZQS01000004">
    <property type="protein sequence ID" value="PVD31365.1"/>
    <property type="molecule type" value="Genomic_DNA"/>
</dbReference>
<comment type="caution">
    <text evidence="11">The sequence shown here is derived from an EMBL/GenBank/DDBJ whole genome shotgun (WGS) entry which is preliminary data.</text>
</comment>
<evidence type="ECO:0000313" key="11">
    <source>
        <dbReference type="EMBL" id="PVD31365.1"/>
    </source>
</evidence>
<keyword evidence="7 9" id="KW-0472">Membrane</keyword>
<keyword evidence="4" id="KW-0106">Calcium</keyword>
<evidence type="ECO:0000256" key="7">
    <source>
        <dbReference type="ARBA" id="ARBA00023136"/>
    </source>
</evidence>
<feature type="transmembrane region" description="Helical" evidence="9">
    <location>
        <begin position="159"/>
        <end position="178"/>
    </location>
</feature>
<feature type="transmembrane region" description="Helical" evidence="9">
    <location>
        <begin position="387"/>
        <end position="404"/>
    </location>
</feature>
<dbReference type="InterPro" id="IPR004837">
    <property type="entry name" value="NaCa_Exmemb"/>
</dbReference>
<feature type="transmembrane region" description="Helical" evidence="9">
    <location>
        <begin position="50"/>
        <end position="73"/>
    </location>
</feature>
<keyword evidence="4" id="KW-0109">Calcium transport</keyword>
<evidence type="ECO:0000256" key="9">
    <source>
        <dbReference type="SAM" id="Phobius"/>
    </source>
</evidence>
<feature type="transmembrane region" description="Helical" evidence="9">
    <location>
        <begin position="190"/>
        <end position="208"/>
    </location>
</feature>
<dbReference type="AlphaFoldDB" id="A0A2T7PD60"/>
<dbReference type="GO" id="GO:0005432">
    <property type="term" value="F:calcium:sodium antiporter activity"/>
    <property type="evidence" value="ECO:0007669"/>
    <property type="project" value="TreeGrafter"/>
</dbReference>
<keyword evidence="12" id="KW-1185">Reference proteome</keyword>
<dbReference type="PANTHER" id="PTHR12266:SF0">
    <property type="entry name" value="MITOCHONDRIAL SODIUM_CALCIUM EXCHANGER PROTEIN"/>
    <property type="match status" value="1"/>
</dbReference>
<proteinExistence type="predicted"/>
<feature type="transmembrane region" description="Helical" evidence="9">
    <location>
        <begin position="355"/>
        <end position="375"/>
    </location>
</feature>
<dbReference type="GO" id="GO:0006874">
    <property type="term" value="P:intracellular calcium ion homeostasis"/>
    <property type="evidence" value="ECO:0007669"/>
    <property type="project" value="TreeGrafter"/>
</dbReference>
<protein>
    <recommendedName>
        <fullName evidence="10">Sodium/calcium exchanger membrane region domain-containing protein</fullName>
    </recommendedName>
</protein>
<dbReference type="GO" id="GO:0016020">
    <property type="term" value="C:membrane"/>
    <property type="evidence" value="ECO:0007669"/>
    <property type="project" value="UniProtKB-SubCell"/>
</dbReference>
<gene>
    <name evidence="11" type="ORF">C0Q70_06777</name>
</gene>
<evidence type="ECO:0000256" key="4">
    <source>
        <dbReference type="ARBA" id="ARBA00022568"/>
    </source>
</evidence>
<dbReference type="OrthoDB" id="407410at2759"/>
<feature type="transmembrane region" description="Helical" evidence="9">
    <location>
        <begin position="128"/>
        <end position="152"/>
    </location>
</feature>
<feature type="transmembrane region" description="Helical" evidence="9">
    <location>
        <begin position="297"/>
        <end position="315"/>
    </location>
</feature>
<dbReference type="Proteomes" id="UP000245119">
    <property type="component" value="Linkage Group LG4"/>
</dbReference>